<feature type="region of interest" description="Disordered" evidence="1">
    <location>
        <begin position="1"/>
        <end position="30"/>
    </location>
</feature>
<name>A0A914HSI3_GLORO</name>
<feature type="compositionally biased region" description="Polar residues" evidence="1">
    <location>
        <begin position="1"/>
        <end position="22"/>
    </location>
</feature>
<dbReference type="Proteomes" id="UP000887572">
    <property type="component" value="Unplaced"/>
</dbReference>
<evidence type="ECO:0000313" key="2">
    <source>
        <dbReference type="Proteomes" id="UP000887572"/>
    </source>
</evidence>
<protein>
    <submittedName>
        <fullName evidence="3">Uncharacterized protein</fullName>
    </submittedName>
</protein>
<proteinExistence type="predicted"/>
<dbReference type="WBParaSite" id="Gr19_v10_g4249.t1">
    <property type="protein sequence ID" value="Gr19_v10_g4249.t1"/>
    <property type="gene ID" value="Gr19_v10_g4249"/>
</dbReference>
<evidence type="ECO:0000256" key="1">
    <source>
        <dbReference type="SAM" id="MobiDB-lite"/>
    </source>
</evidence>
<keyword evidence="2" id="KW-1185">Reference proteome</keyword>
<feature type="region of interest" description="Disordered" evidence="1">
    <location>
        <begin position="63"/>
        <end position="82"/>
    </location>
</feature>
<accession>A0A914HSI3</accession>
<reference evidence="3" key="1">
    <citation type="submission" date="2022-11" db="UniProtKB">
        <authorList>
            <consortium name="WormBaseParasite"/>
        </authorList>
    </citation>
    <scope>IDENTIFICATION</scope>
</reference>
<dbReference type="AlphaFoldDB" id="A0A914HSI3"/>
<organism evidence="2 3">
    <name type="scientific">Globodera rostochiensis</name>
    <name type="common">Golden nematode worm</name>
    <name type="synonym">Heterodera rostochiensis</name>
    <dbReference type="NCBI Taxonomy" id="31243"/>
    <lineage>
        <taxon>Eukaryota</taxon>
        <taxon>Metazoa</taxon>
        <taxon>Ecdysozoa</taxon>
        <taxon>Nematoda</taxon>
        <taxon>Chromadorea</taxon>
        <taxon>Rhabditida</taxon>
        <taxon>Tylenchina</taxon>
        <taxon>Tylenchomorpha</taxon>
        <taxon>Tylenchoidea</taxon>
        <taxon>Heteroderidae</taxon>
        <taxon>Heteroderinae</taxon>
        <taxon>Globodera</taxon>
    </lineage>
</organism>
<feature type="compositionally biased region" description="Low complexity" evidence="1">
    <location>
        <begin position="63"/>
        <end position="76"/>
    </location>
</feature>
<sequence>MEQIELQNAQAKKAWTGTQWHQKSAGGPKKNAEIFRTDRSHQFYVLKSIQQQMLVPLGAFISPSLSSSSSSSSPMSARGTAVSSTNSAELLSSFGSQSASRILG</sequence>
<evidence type="ECO:0000313" key="3">
    <source>
        <dbReference type="WBParaSite" id="Gr19_v10_g4249.t1"/>
    </source>
</evidence>